<evidence type="ECO:0000256" key="1">
    <source>
        <dbReference type="SAM" id="MobiDB-lite"/>
    </source>
</evidence>
<dbReference type="EMBL" id="CM008052">
    <property type="protein sequence ID" value="PVH35396.1"/>
    <property type="molecule type" value="Genomic_DNA"/>
</dbReference>
<organism evidence="3">
    <name type="scientific">Panicum hallii</name>
    <dbReference type="NCBI Taxonomy" id="206008"/>
    <lineage>
        <taxon>Eukaryota</taxon>
        <taxon>Viridiplantae</taxon>
        <taxon>Streptophyta</taxon>
        <taxon>Embryophyta</taxon>
        <taxon>Tracheophyta</taxon>
        <taxon>Spermatophyta</taxon>
        <taxon>Magnoliopsida</taxon>
        <taxon>Liliopsida</taxon>
        <taxon>Poales</taxon>
        <taxon>Poaceae</taxon>
        <taxon>PACMAD clade</taxon>
        <taxon>Panicoideae</taxon>
        <taxon>Panicodae</taxon>
        <taxon>Paniceae</taxon>
        <taxon>Panicinae</taxon>
        <taxon>Panicum</taxon>
        <taxon>Panicum sect. Panicum</taxon>
    </lineage>
</organism>
<proteinExistence type="predicted"/>
<dbReference type="AlphaFoldDB" id="A0A2T8ICL8"/>
<sequence length="157" mass="16757">MGPQVACGPSPPLLHAACEATAASGYGCGQSGREQHGRGGVERAQAERGRARGAVGGAVVGGGNWEGQIHIGEFIRKGGRTGGENKTCRFSEAISIDVAVASIFRQRTGILRGSIFFFCSSTFLLFSLGLWRRRWRPDLGNFQRGKRSMLEDSGRAS</sequence>
<dbReference type="Proteomes" id="UP000243499">
    <property type="component" value="Chromosome 7"/>
</dbReference>
<gene>
    <name evidence="3" type="ORF">PAHAL_7G171100</name>
</gene>
<feature type="transmembrane region" description="Helical" evidence="2">
    <location>
        <begin position="110"/>
        <end position="131"/>
    </location>
</feature>
<keyword evidence="2" id="KW-0472">Membrane</keyword>
<evidence type="ECO:0000256" key="2">
    <source>
        <dbReference type="SAM" id="Phobius"/>
    </source>
</evidence>
<accession>A0A2T8ICL8</accession>
<feature type="region of interest" description="Disordered" evidence="1">
    <location>
        <begin position="29"/>
        <end position="49"/>
    </location>
</feature>
<keyword evidence="2" id="KW-1133">Transmembrane helix</keyword>
<dbReference type="Gramene" id="PVH35396">
    <property type="protein sequence ID" value="PVH35396"/>
    <property type="gene ID" value="PAHAL_7G171100"/>
</dbReference>
<name>A0A2T8ICL8_9POAL</name>
<feature type="compositionally biased region" description="Basic and acidic residues" evidence="1">
    <location>
        <begin position="33"/>
        <end position="49"/>
    </location>
</feature>
<protein>
    <submittedName>
        <fullName evidence="3">Uncharacterized protein</fullName>
    </submittedName>
</protein>
<reference evidence="3" key="1">
    <citation type="submission" date="2018-04" db="EMBL/GenBank/DDBJ databases">
        <title>WGS assembly of Panicum hallii.</title>
        <authorList>
            <person name="Lovell J."/>
            <person name="Jenkins J."/>
            <person name="Lowry D."/>
            <person name="Mamidi S."/>
            <person name="Sreedasyam A."/>
            <person name="Weng X."/>
            <person name="Barry K."/>
            <person name="Bonette J."/>
            <person name="Campitelli B."/>
            <person name="Daum C."/>
            <person name="Gordon S."/>
            <person name="Gould B."/>
            <person name="Lipzen A."/>
            <person name="Macqueen A."/>
            <person name="Palacio-Mejia J."/>
            <person name="Plott C."/>
            <person name="Shakirov E."/>
            <person name="Shu S."/>
            <person name="Yoshinaga Y."/>
            <person name="Zane M."/>
            <person name="Rokhsar D."/>
            <person name="Grimwood J."/>
            <person name="Schmutz J."/>
            <person name="Juenger T."/>
        </authorList>
    </citation>
    <scope>NUCLEOTIDE SEQUENCE [LARGE SCALE GENOMIC DNA]</scope>
    <source>
        <strain evidence="3">FIL2</strain>
    </source>
</reference>
<keyword evidence="2" id="KW-0812">Transmembrane</keyword>
<evidence type="ECO:0000313" key="3">
    <source>
        <dbReference type="EMBL" id="PVH35396.1"/>
    </source>
</evidence>